<dbReference type="InterPro" id="IPR032816">
    <property type="entry name" value="VTT_dom"/>
</dbReference>
<evidence type="ECO:0000256" key="6">
    <source>
        <dbReference type="SAM" id="Phobius"/>
    </source>
</evidence>
<keyword evidence="4 6" id="KW-1133">Transmembrane helix</keyword>
<reference evidence="8 9" key="1">
    <citation type="submission" date="2013-09" db="EMBL/GenBank/DDBJ databases">
        <title>Whole genome shotgun sequence of Vibrio proteolyticus NBRC 13287.</title>
        <authorList>
            <person name="Isaki S."/>
            <person name="Hosoyama A."/>
            <person name="Numata M."/>
            <person name="Hashimoto M."/>
            <person name="Hosoyama Y."/>
            <person name="Tsuchikane K."/>
            <person name="Noguchi M."/>
            <person name="Hirakata S."/>
            <person name="Ichikawa N."/>
            <person name="Ohji S."/>
            <person name="Yamazoe A."/>
            <person name="Fujita N."/>
        </authorList>
    </citation>
    <scope>NUCLEOTIDE SEQUENCE [LARGE SCALE GENOMIC DNA]</scope>
    <source>
        <strain evidence="8 9">NBRC 13287</strain>
    </source>
</reference>
<dbReference type="PANTHER" id="PTHR42709:SF6">
    <property type="entry name" value="UNDECAPRENYL PHOSPHATE TRANSPORTER A"/>
    <property type="match status" value="1"/>
</dbReference>
<evidence type="ECO:0000256" key="2">
    <source>
        <dbReference type="ARBA" id="ARBA00022475"/>
    </source>
</evidence>
<comment type="subcellular location">
    <subcellularLocation>
        <location evidence="1">Cell membrane</location>
        <topology evidence="1">Multi-pass membrane protein</topology>
    </subcellularLocation>
</comment>
<organism evidence="8 9">
    <name type="scientific">Vibrio proteolyticus NBRC 13287</name>
    <dbReference type="NCBI Taxonomy" id="1219065"/>
    <lineage>
        <taxon>Bacteria</taxon>
        <taxon>Pseudomonadati</taxon>
        <taxon>Pseudomonadota</taxon>
        <taxon>Gammaproteobacteria</taxon>
        <taxon>Vibrionales</taxon>
        <taxon>Vibrionaceae</taxon>
        <taxon>Vibrio</taxon>
    </lineage>
</organism>
<feature type="transmembrane region" description="Helical" evidence="6">
    <location>
        <begin position="49"/>
        <end position="71"/>
    </location>
</feature>
<dbReference type="Proteomes" id="UP000016570">
    <property type="component" value="Unassembled WGS sequence"/>
</dbReference>
<evidence type="ECO:0000313" key="9">
    <source>
        <dbReference type="Proteomes" id="UP000016570"/>
    </source>
</evidence>
<feature type="transmembrane region" description="Helical" evidence="6">
    <location>
        <begin position="164"/>
        <end position="184"/>
    </location>
</feature>
<evidence type="ECO:0000259" key="7">
    <source>
        <dbReference type="Pfam" id="PF09335"/>
    </source>
</evidence>
<evidence type="ECO:0000256" key="1">
    <source>
        <dbReference type="ARBA" id="ARBA00004651"/>
    </source>
</evidence>
<evidence type="ECO:0000256" key="5">
    <source>
        <dbReference type="ARBA" id="ARBA00023136"/>
    </source>
</evidence>
<dbReference type="InterPro" id="IPR051311">
    <property type="entry name" value="DedA_domain"/>
</dbReference>
<dbReference type="eggNOG" id="COG0586">
    <property type="taxonomic scope" value="Bacteria"/>
</dbReference>
<evidence type="ECO:0000256" key="3">
    <source>
        <dbReference type="ARBA" id="ARBA00022692"/>
    </source>
</evidence>
<dbReference type="Pfam" id="PF09335">
    <property type="entry name" value="VTT_dom"/>
    <property type="match status" value="1"/>
</dbReference>
<feature type="transmembrane region" description="Helical" evidence="6">
    <location>
        <begin position="124"/>
        <end position="152"/>
    </location>
</feature>
<keyword evidence="3 6" id="KW-0812">Transmembrane</keyword>
<name>U3B6D9_VIBPR</name>
<dbReference type="STRING" id="1219065.VPR01S_01_01820"/>
<dbReference type="AlphaFoldDB" id="U3B6D9"/>
<evidence type="ECO:0000256" key="4">
    <source>
        <dbReference type="ARBA" id="ARBA00022989"/>
    </source>
</evidence>
<dbReference type="EMBL" id="BATJ01000001">
    <property type="protein sequence ID" value="GAD65409.1"/>
    <property type="molecule type" value="Genomic_DNA"/>
</dbReference>
<keyword evidence="5 6" id="KW-0472">Membrane</keyword>
<dbReference type="GO" id="GO:0005886">
    <property type="term" value="C:plasma membrane"/>
    <property type="evidence" value="ECO:0007669"/>
    <property type="project" value="UniProtKB-SubCell"/>
</dbReference>
<accession>U3B6D9</accession>
<sequence length="193" mass="21477">MTEHLQSFLTTGTHSTLMLFVGIVALSYLLEDLAIVTAAGLASQQLTSYPVALLAIFVGIASGDLGLYYLGKWSRRVRSLRYRAVTNRHFRHLKGRLSRHAFSNLFVIRFVPGLRTVGYTLSGFFAIPAGLFLSAVLLATAVWTLLVFSVVYWLGVSVWQQTSAYQWLLIPLAFSGLVFVNRFLNKTLTRGIS</sequence>
<protein>
    <recommendedName>
        <fullName evidence="7">VTT domain-containing protein</fullName>
    </recommendedName>
</protein>
<proteinExistence type="predicted"/>
<feature type="transmembrane region" description="Helical" evidence="6">
    <location>
        <begin position="7"/>
        <end position="29"/>
    </location>
</feature>
<gene>
    <name evidence="8" type="ORF">VPR01S_01_01820</name>
</gene>
<evidence type="ECO:0000313" key="8">
    <source>
        <dbReference type="EMBL" id="GAD65409.1"/>
    </source>
</evidence>
<dbReference type="PANTHER" id="PTHR42709">
    <property type="entry name" value="ALKALINE PHOSPHATASE LIKE PROTEIN"/>
    <property type="match status" value="1"/>
</dbReference>
<keyword evidence="9" id="KW-1185">Reference proteome</keyword>
<comment type="caution">
    <text evidence="8">The sequence shown here is derived from an EMBL/GenBank/DDBJ whole genome shotgun (WGS) entry which is preliminary data.</text>
</comment>
<keyword evidence="2" id="KW-1003">Cell membrane</keyword>
<feature type="domain" description="VTT" evidence="7">
    <location>
        <begin position="35"/>
        <end position="151"/>
    </location>
</feature>